<sequence length="165" mass="18301">MESSSINDVAQQPAVDPVEEEDPDGEPVQDNINSVQPIIDLTMDPTGGVGVQSSGTVKQKRPKFSFENRRALIEKLLAVSVESKLQRDVIRTLTTQFKVSTVTIHKLWSQTKQDMQSGHAIQVEPRLKGNVGRKRISSMLYAVKIGTQKVDMYLCVCCMHTSTSI</sequence>
<dbReference type="PANTHER" id="PTHR33889:SF7">
    <property type="entry name" value="OS04G0681850 PROTEIN"/>
    <property type="match status" value="1"/>
</dbReference>
<organism evidence="3 4">
    <name type="scientific">Cuscuta europaea</name>
    <name type="common">European dodder</name>
    <dbReference type="NCBI Taxonomy" id="41803"/>
    <lineage>
        <taxon>Eukaryota</taxon>
        <taxon>Viridiplantae</taxon>
        <taxon>Streptophyta</taxon>
        <taxon>Embryophyta</taxon>
        <taxon>Tracheophyta</taxon>
        <taxon>Spermatophyta</taxon>
        <taxon>Magnoliopsida</taxon>
        <taxon>eudicotyledons</taxon>
        <taxon>Gunneridae</taxon>
        <taxon>Pentapetalae</taxon>
        <taxon>asterids</taxon>
        <taxon>lamiids</taxon>
        <taxon>Solanales</taxon>
        <taxon>Convolvulaceae</taxon>
        <taxon>Cuscuteae</taxon>
        <taxon>Cuscuta</taxon>
        <taxon>Cuscuta subgen. Cuscuta</taxon>
    </lineage>
</organism>
<proteinExistence type="predicted"/>
<dbReference type="InterPro" id="IPR056671">
    <property type="entry name" value="DUF7769"/>
</dbReference>
<evidence type="ECO:0000313" key="3">
    <source>
        <dbReference type="EMBL" id="CAH9119066.1"/>
    </source>
</evidence>
<feature type="region of interest" description="Disordered" evidence="1">
    <location>
        <begin position="1"/>
        <end position="32"/>
    </location>
</feature>
<dbReference type="PANTHER" id="PTHR33889">
    <property type="entry name" value="OS04G0681850 PROTEIN"/>
    <property type="match status" value="1"/>
</dbReference>
<keyword evidence="4" id="KW-1185">Reference proteome</keyword>
<evidence type="ECO:0000259" key="2">
    <source>
        <dbReference type="Pfam" id="PF24964"/>
    </source>
</evidence>
<gene>
    <name evidence="3" type="ORF">CEURO_LOCUS22191</name>
</gene>
<dbReference type="AlphaFoldDB" id="A0A9P1A218"/>
<feature type="compositionally biased region" description="Polar residues" evidence="1">
    <location>
        <begin position="1"/>
        <end position="10"/>
    </location>
</feature>
<comment type="caution">
    <text evidence="3">The sequence shown here is derived from an EMBL/GenBank/DDBJ whole genome shotgun (WGS) entry which is preliminary data.</text>
</comment>
<protein>
    <recommendedName>
        <fullName evidence="2">DUF7769 domain-containing protein</fullName>
    </recommendedName>
</protein>
<evidence type="ECO:0000313" key="4">
    <source>
        <dbReference type="Proteomes" id="UP001152484"/>
    </source>
</evidence>
<dbReference type="Proteomes" id="UP001152484">
    <property type="component" value="Unassembled WGS sequence"/>
</dbReference>
<reference evidence="3" key="1">
    <citation type="submission" date="2022-07" db="EMBL/GenBank/DDBJ databases">
        <authorList>
            <person name="Macas J."/>
            <person name="Novak P."/>
            <person name="Neumann P."/>
        </authorList>
    </citation>
    <scope>NUCLEOTIDE SEQUENCE</scope>
</reference>
<dbReference type="Pfam" id="PF24964">
    <property type="entry name" value="DUF7769"/>
    <property type="match status" value="1"/>
</dbReference>
<name>A0A9P1A218_CUSEU</name>
<dbReference type="EMBL" id="CAMAPE010000077">
    <property type="protein sequence ID" value="CAH9119066.1"/>
    <property type="molecule type" value="Genomic_DNA"/>
</dbReference>
<feature type="compositionally biased region" description="Acidic residues" evidence="1">
    <location>
        <begin position="17"/>
        <end position="27"/>
    </location>
</feature>
<accession>A0A9P1A218</accession>
<evidence type="ECO:0000256" key="1">
    <source>
        <dbReference type="SAM" id="MobiDB-lite"/>
    </source>
</evidence>
<feature type="domain" description="DUF7769" evidence="2">
    <location>
        <begin position="67"/>
        <end position="117"/>
    </location>
</feature>